<dbReference type="NCBIfam" id="TIGR00179">
    <property type="entry name" value="murB"/>
    <property type="match status" value="1"/>
</dbReference>
<evidence type="ECO:0000256" key="12">
    <source>
        <dbReference type="ARBA" id="ARBA00023002"/>
    </source>
</evidence>
<dbReference type="Pfam" id="PF01565">
    <property type="entry name" value="FAD_binding_4"/>
    <property type="match status" value="1"/>
</dbReference>
<feature type="active site" description="Proton donor" evidence="16">
    <location>
        <position position="219"/>
    </location>
</feature>
<name>A0A1F7J4T6_9BACT</name>
<evidence type="ECO:0000256" key="15">
    <source>
        <dbReference type="ARBA" id="ARBA00048914"/>
    </source>
</evidence>
<dbReference type="GO" id="GO:0071949">
    <property type="term" value="F:FAD binding"/>
    <property type="evidence" value="ECO:0007669"/>
    <property type="project" value="InterPro"/>
</dbReference>
<keyword evidence="14 16" id="KW-0961">Cell wall biogenesis/degradation</keyword>
<dbReference type="InterPro" id="IPR016169">
    <property type="entry name" value="FAD-bd_PCMH_sub2"/>
</dbReference>
<dbReference type="GO" id="GO:0008762">
    <property type="term" value="F:UDP-N-acetylmuramate dehydrogenase activity"/>
    <property type="evidence" value="ECO:0007669"/>
    <property type="project" value="UniProtKB-UniRule"/>
</dbReference>
<feature type="active site" evidence="16">
    <location>
        <position position="299"/>
    </location>
</feature>
<dbReference type="SUPFAM" id="SSF56194">
    <property type="entry name" value="Uridine diphospho-N-Acetylenolpyruvylglucosamine reductase, MurB, C-terminal domain"/>
    <property type="match status" value="1"/>
</dbReference>
<dbReference type="GO" id="GO:0008360">
    <property type="term" value="P:regulation of cell shape"/>
    <property type="evidence" value="ECO:0007669"/>
    <property type="project" value="UniProtKB-KW"/>
</dbReference>
<evidence type="ECO:0000256" key="8">
    <source>
        <dbReference type="ARBA" id="ARBA00022827"/>
    </source>
</evidence>
<dbReference type="PANTHER" id="PTHR21071">
    <property type="entry name" value="UDP-N-ACETYLENOLPYRUVOYLGLUCOSAMINE REDUCTASE"/>
    <property type="match status" value="1"/>
</dbReference>
<dbReference type="AlphaFoldDB" id="A0A1F7J4T6"/>
<evidence type="ECO:0000256" key="2">
    <source>
        <dbReference type="ARBA" id="ARBA00003921"/>
    </source>
</evidence>
<evidence type="ECO:0000313" key="18">
    <source>
        <dbReference type="EMBL" id="OGK50624.1"/>
    </source>
</evidence>
<dbReference type="SUPFAM" id="SSF56176">
    <property type="entry name" value="FAD-binding/transporter-associated domain-like"/>
    <property type="match status" value="1"/>
</dbReference>
<evidence type="ECO:0000256" key="13">
    <source>
        <dbReference type="ARBA" id="ARBA00023306"/>
    </source>
</evidence>
<proteinExistence type="inferred from homology"/>
<evidence type="ECO:0000256" key="16">
    <source>
        <dbReference type="HAMAP-Rule" id="MF_00037"/>
    </source>
</evidence>
<dbReference type="UniPathway" id="UPA00219"/>
<evidence type="ECO:0000256" key="11">
    <source>
        <dbReference type="ARBA" id="ARBA00022984"/>
    </source>
</evidence>
<comment type="caution">
    <text evidence="16">Lacks conserved residue(s) required for the propagation of feature annotation.</text>
</comment>
<evidence type="ECO:0000313" key="19">
    <source>
        <dbReference type="Proteomes" id="UP000178558"/>
    </source>
</evidence>
<organism evidence="18 19">
    <name type="scientific">Candidatus Roizmanbacteria bacterium RIFCSPLOWO2_01_FULL_40_42</name>
    <dbReference type="NCBI Taxonomy" id="1802066"/>
    <lineage>
        <taxon>Bacteria</taxon>
        <taxon>Candidatus Roizmaniibacteriota</taxon>
    </lineage>
</organism>
<dbReference type="Proteomes" id="UP000178558">
    <property type="component" value="Unassembled WGS sequence"/>
</dbReference>
<dbReference type="PROSITE" id="PS51387">
    <property type="entry name" value="FAD_PCMH"/>
    <property type="match status" value="1"/>
</dbReference>
<reference evidence="18 19" key="1">
    <citation type="journal article" date="2016" name="Nat. Commun.">
        <title>Thousands of microbial genomes shed light on interconnected biogeochemical processes in an aquifer system.</title>
        <authorList>
            <person name="Anantharaman K."/>
            <person name="Brown C.T."/>
            <person name="Hug L.A."/>
            <person name="Sharon I."/>
            <person name="Castelle C.J."/>
            <person name="Probst A.J."/>
            <person name="Thomas B.C."/>
            <person name="Singh A."/>
            <person name="Wilkins M.J."/>
            <person name="Karaoz U."/>
            <person name="Brodie E.L."/>
            <person name="Williams K.H."/>
            <person name="Hubbard S.S."/>
            <person name="Banfield J.F."/>
        </authorList>
    </citation>
    <scope>NUCLEOTIDE SEQUENCE [LARGE SCALE GENOMIC DNA]</scope>
</reference>
<keyword evidence="5 16" id="KW-0963">Cytoplasm</keyword>
<sequence>MQNNMVQKQVDLFPHNTLRMRAKAESFFIAKSKGDLIDAVKYANEQSIPLFVIGGGSNIALTAKEIKGLVIKNLYMKSEVVAETETTVDLKVSSGYPVTKLINENIEAGYEGLEYHLGLPGTVGGALYMNSKWTHPECYFGDPLISATLLSPDGVVREVDKAYFDFAYDYSTIQKTKEIVLNAVFRLKKEKPSVVKQRAEESKEYRFKTQPHGVASSGCFFQNITKEEMKEINVETQSAGNLIDKSGLKGYQLGNFTISPEHANFVINQGEGSPDDLAKLIQTMKQKVKEKFGVELKEEVVVKQ</sequence>
<dbReference type="Gene3D" id="3.30.43.10">
    <property type="entry name" value="Uridine Diphospho-n-acetylenolpyruvylglucosamine Reductase, domain 2"/>
    <property type="match status" value="1"/>
</dbReference>
<dbReference type="Pfam" id="PF02873">
    <property type="entry name" value="MurB_C"/>
    <property type="match status" value="1"/>
</dbReference>
<dbReference type="EC" id="1.3.1.98" evidence="16"/>
<dbReference type="InterPro" id="IPR016167">
    <property type="entry name" value="FAD-bd_PCMH_sub1"/>
</dbReference>
<dbReference type="InterPro" id="IPR003170">
    <property type="entry name" value="MurB"/>
</dbReference>
<gene>
    <name evidence="16" type="primary">murB</name>
    <name evidence="18" type="ORF">A3B50_02480</name>
</gene>
<keyword evidence="11 16" id="KW-0573">Peptidoglycan synthesis</keyword>
<evidence type="ECO:0000256" key="10">
    <source>
        <dbReference type="ARBA" id="ARBA00022960"/>
    </source>
</evidence>
<comment type="similarity">
    <text evidence="16">Belongs to the MurB family.</text>
</comment>
<dbReference type="Gene3D" id="3.30.465.10">
    <property type="match status" value="1"/>
</dbReference>
<evidence type="ECO:0000256" key="4">
    <source>
        <dbReference type="ARBA" id="ARBA00004752"/>
    </source>
</evidence>
<dbReference type="GO" id="GO:0051301">
    <property type="term" value="P:cell division"/>
    <property type="evidence" value="ECO:0007669"/>
    <property type="project" value="UniProtKB-KW"/>
</dbReference>
<evidence type="ECO:0000256" key="14">
    <source>
        <dbReference type="ARBA" id="ARBA00023316"/>
    </source>
</evidence>
<protein>
    <recommendedName>
        <fullName evidence="16">UDP-N-acetylenolpyruvoylglucosamine reductase</fullName>
        <ecNumber evidence="16">1.3.1.98</ecNumber>
    </recommendedName>
    <alternativeName>
        <fullName evidence="16">UDP-N-acetylmuramate dehydrogenase</fullName>
    </alternativeName>
</protein>
<comment type="subcellular location">
    <subcellularLocation>
        <location evidence="3 16">Cytoplasm</location>
    </subcellularLocation>
</comment>
<comment type="pathway">
    <text evidence="4 16">Cell wall biogenesis; peptidoglycan biosynthesis.</text>
</comment>
<keyword evidence="10 16" id="KW-0133">Cell shape</keyword>
<accession>A0A1F7J4T6</accession>
<dbReference type="PANTHER" id="PTHR21071:SF4">
    <property type="entry name" value="UDP-N-ACETYLENOLPYRUVOYLGLUCOSAMINE REDUCTASE"/>
    <property type="match status" value="1"/>
</dbReference>
<comment type="function">
    <text evidence="2 16">Cell wall formation.</text>
</comment>
<dbReference type="InterPro" id="IPR036635">
    <property type="entry name" value="MurB_C_sf"/>
</dbReference>
<dbReference type="GO" id="GO:0071555">
    <property type="term" value="P:cell wall organization"/>
    <property type="evidence" value="ECO:0007669"/>
    <property type="project" value="UniProtKB-KW"/>
</dbReference>
<evidence type="ECO:0000256" key="7">
    <source>
        <dbReference type="ARBA" id="ARBA00022630"/>
    </source>
</evidence>
<dbReference type="HAMAP" id="MF_00037">
    <property type="entry name" value="MurB"/>
    <property type="match status" value="1"/>
</dbReference>
<evidence type="ECO:0000256" key="5">
    <source>
        <dbReference type="ARBA" id="ARBA00022490"/>
    </source>
</evidence>
<feature type="domain" description="FAD-binding PCMH-type" evidence="17">
    <location>
        <begin position="20"/>
        <end position="190"/>
    </location>
</feature>
<evidence type="ECO:0000256" key="1">
    <source>
        <dbReference type="ARBA" id="ARBA00001974"/>
    </source>
</evidence>
<keyword evidence="13 16" id="KW-0131">Cell cycle</keyword>
<evidence type="ECO:0000256" key="9">
    <source>
        <dbReference type="ARBA" id="ARBA00022857"/>
    </source>
</evidence>
<dbReference type="Gene3D" id="3.90.78.10">
    <property type="entry name" value="UDP-N-acetylenolpyruvoylglucosamine reductase, C-terminal domain"/>
    <property type="match status" value="1"/>
</dbReference>
<dbReference type="InterPro" id="IPR006094">
    <property type="entry name" value="Oxid_FAD_bind_N"/>
</dbReference>
<dbReference type="InterPro" id="IPR036318">
    <property type="entry name" value="FAD-bd_PCMH-like_sf"/>
</dbReference>
<comment type="caution">
    <text evidence="18">The sequence shown here is derived from an EMBL/GenBank/DDBJ whole genome shotgun (WGS) entry which is preliminary data.</text>
</comment>
<keyword evidence="9 16" id="KW-0521">NADP</keyword>
<dbReference type="InterPro" id="IPR011601">
    <property type="entry name" value="MurB_C"/>
</dbReference>
<dbReference type="InterPro" id="IPR016166">
    <property type="entry name" value="FAD-bd_PCMH"/>
</dbReference>
<evidence type="ECO:0000259" key="17">
    <source>
        <dbReference type="PROSITE" id="PS51387"/>
    </source>
</evidence>
<dbReference type="GO" id="GO:0009252">
    <property type="term" value="P:peptidoglycan biosynthetic process"/>
    <property type="evidence" value="ECO:0007669"/>
    <property type="project" value="UniProtKB-UniRule"/>
</dbReference>
<keyword evidence="8 16" id="KW-0274">FAD</keyword>
<keyword evidence="7 16" id="KW-0285">Flavoprotein</keyword>
<comment type="cofactor">
    <cofactor evidence="1 16">
        <name>FAD</name>
        <dbReference type="ChEBI" id="CHEBI:57692"/>
    </cofactor>
</comment>
<evidence type="ECO:0000256" key="3">
    <source>
        <dbReference type="ARBA" id="ARBA00004496"/>
    </source>
</evidence>
<keyword evidence="12 16" id="KW-0560">Oxidoreductase</keyword>
<comment type="catalytic activity">
    <reaction evidence="15 16">
        <text>UDP-N-acetyl-alpha-D-muramate + NADP(+) = UDP-N-acetyl-3-O-(1-carboxyvinyl)-alpha-D-glucosamine + NADPH + H(+)</text>
        <dbReference type="Rhea" id="RHEA:12248"/>
        <dbReference type="ChEBI" id="CHEBI:15378"/>
        <dbReference type="ChEBI" id="CHEBI:57783"/>
        <dbReference type="ChEBI" id="CHEBI:58349"/>
        <dbReference type="ChEBI" id="CHEBI:68483"/>
        <dbReference type="ChEBI" id="CHEBI:70757"/>
        <dbReference type="EC" id="1.3.1.98"/>
    </reaction>
</comment>
<keyword evidence="6 16" id="KW-0132">Cell division</keyword>
<dbReference type="GO" id="GO:0005829">
    <property type="term" value="C:cytosol"/>
    <property type="evidence" value="ECO:0007669"/>
    <property type="project" value="TreeGrafter"/>
</dbReference>
<evidence type="ECO:0000256" key="6">
    <source>
        <dbReference type="ARBA" id="ARBA00022618"/>
    </source>
</evidence>
<dbReference type="EMBL" id="MGAQ01000015">
    <property type="protein sequence ID" value="OGK50624.1"/>
    <property type="molecule type" value="Genomic_DNA"/>
</dbReference>